<feature type="region of interest" description="Disordered" evidence="3">
    <location>
        <begin position="45"/>
        <end position="93"/>
    </location>
</feature>
<protein>
    <recommendedName>
        <fullName evidence="2">Protein TIFY</fullName>
    </recommendedName>
    <alternativeName>
        <fullName evidence="2">Jasmonate ZIM domain-containing protein</fullName>
    </alternativeName>
</protein>
<proteinExistence type="inferred from homology"/>
<reference evidence="5 6" key="1">
    <citation type="journal article" date="2016" name="Sci. Rep.">
        <title>The genome sequence of the outbreeding globe artichoke constructed de novo incorporating a phase-aware low-pass sequencing strategy of F1 progeny.</title>
        <authorList>
            <person name="Scaglione D."/>
            <person name="Reyes-Chin-Wo S."/>
            <person name="Acquadro A."/>
            <person name="Froenicke L."/>
            <person name="Portis E."/>
            <person name="Beitel C."/>
            <person name="Tirone M."/>
            <person name="Mauro R."/>
            <person name="Lo Monaco A."/>
            <person name="Mauromicale G."/>
            <person name="Faccioli P."/>
            <person name="Cattivelli L."/>
            <person name="Rieseberg L."/>
            <person name="Michelmore R."/>
            <person name="Lanteri S."/>
        </authorList>
    </citation>
    <scope>NUCLEOTIDE SEQUENCE [LARGE SCALE GENOMIC DNA]</scope>
    <source>
        <strain evidence="5">2C</strain>
    </source>
</reference>
<feature type="compositionally biased region" description="Low complexity" evidence="3">
    <location>
        <begin position="45"/>
        <end position="60"/>
    </location>
</feature>
<comment type="domain">
    <text evidence="2">The jas domain is required for interaction with COI1.</text>
</comment>
<dbReference type="InterPro" id="IPR010399">
    <property type="entry name" value="Tify_dom"/>
</dbReference>
<comment type="caution">
    <text evidence="5">The sequence shown here is derived from an EMBL/GenBank/DDBJ whole genome shotgun (WGS) entry which is preliminary data.</text>
</comment>
<comment type="subcellular location">
    <subcellularLocation>
        <location evidence="2">Nucleus</location>
    </subcellularLocation>
</comment>
<keyword evidence="2" id="KW-0539">Nucleus</keyword>
<comment type="function">
    <text evidence="2">Repressor of jasmonate responses.</text>
</comment>
<keyword evidence="6" id="KW-1185">Reference proteome</keyword>
<dbReference type="GO" id="GO:2000022">
    <property type="term" value="P:regulation of jasmonic acid mediated signaling pathway"/>
    <property type="evidence" value="ECO:0007669"/>
    <property type="project" value="UniProtKB-UniRule"/>
</dbReference>
<feature type="region of interest" description="Disordered" evidence="3">
    <location>
        <begin position="341"/>
        <end position="384"/>
    </location>
</feature>
<dbReference type="PANTHER" id="PTHR33077:SF8">
    <property type="entry name" value="PROTEIN TIFY 8"/>
    <property type="match status" value="1"/>
</dbReference>
<accession>A0A103XZN8</accession>
<dbReference type="STRING" id="59895.A0A103XZN8"/>
<dbReference type="SMART" id="SM00979">
    <property type="entry name" value="TIFY"/>
    <property type="match status" value="1"/>
</dbReference>
<comment type="similarity">
    <text evidence="1 2">Belongs to the TIFY/JAZ family.</text>
</comment>
<dbReference type="Proteomes" id="UP000243975">
    <property type="component" value="Unassembled WGS sequence"/>
</dbReference>
<dbReference type="Pfam" id="PF06200">
    <property type="entry name" value="tify"/>
    <property type="match status" value="1"/>
</dbReference>
<dbReference type="EMBL" id="LEKV01003412">
    <property type="protein sequence ID" value="KVH99842.1"/>
    <property type="molecule type" value="Genomic_DNA"/>
</dbReference>
<dbReference type="InterPro" id="IPR040390">
    <property type="entry name" value="TIFY/JAZ"/>
</dbReference>
<dbReference type="GO" id="GO:0031347">
    <property type="term" value="P:regulation of defense response"/>
    <property type="evidence" value="ECO:0007669"/>
    <property type="project" value="UniProtKB-UniRule"/>
</dbReference>
<dbReference type="GO" id="GO:0009611">
    <property type="term" value="P:response to wounding"/>
    <property type="evidence" value="ECO:0007669"/>
    <property type="project" value="UniProtKB-UniRule"/>
</dbReference>
<organism evidence="5 6">
    <name type="scientific">Cynara cardunculus var. scolymus</name>
    <name type="common">Globe artichoke</name>
    <name type="synonym">Cynara scolymus</name>
    <dbReference type="NCBI Taxonomy" id="59895"/>
    <lineage>
        <taxon>Eukaryota</taxon>
        <taxon>Viridiplantae</taxon>
        <taxon>Streptophyta</taxon>
        <taxon>Embryophyta</taxon>
        <taxon>Tracheophyta</taxon>
        <taxon>Spermatophyta</taxon>
        <taxon>Magnoliopsida</taxon>
        <taxon>eudicotyledons</taxon>
        <taxon>Gunneridae</taxon>
        <taxon>Pentapetalae</taxon>
        <taxon>asterids</taxon>
        <taxon>campanulids</taxon>
        <taxon>Asterales</taxon>
        <taxon>Asteraceae</taxon>
        <taxon>Carduoideae</taxon>
        <taxon>Cardueae</taxon>
        <taxon>Carduinae</taxon>
        <taxon>Cynara</taxon>
    </lineage>
</organism>
<feature type="domain" description="Tify" evidence="4">
    <location>
        <begin position="256"/>
        <end position="291"/>
    </location>
</feature>
<evidence type="ECO:0000256" key="1">
    <source>
        <dbReference type="ARBA" id="ARBA00008614"/>
    </source>
</evidence>
<keyword evidence="2" id="KW-1184">Jasmonic acid signaling pathway</keyword>
<evidence type="ECO:0000313" key="6">
    <source>
        <dbReference type="Proteomes" id="UP000243975"/>
    </source>
</evidence>
<evidence type="ECO:0000256" key="3">
    <source>
        <dbReference type="SAM" id="MobiDB-lite"/>
    </source>
</evidence>
<evidence type="ECO:0000313" key="5">
    <source>
        <dbReference type="EMBL" id="KVH99842.1"/>
    </source>
</evidence>
<dbReference type="GO" id="GO:0005634">
    <property type="term" value="C:nucleus"/>
    <property type="evidence" value="ECO:0007669"/>
    <property type="project" value="UniProtKB-SubCell"/>
</dbReference>
<evidence type="ECO:0000259" key="4">
    <source>
        <dbReference type="PROSITE" id="PS51320"/>
    </source>
</evidence>
<gene>
    <name evidence="5" type="ORF">Ccrd_021917</name>
</gene>
<sequence>MAAVLFSSTMSQNTTTNVNDDVKPTIFHDFLGRQCAPLLHCAAADGGSPSPSASRAGGAPISTTSDLDSDRQVGSHLEGVPFYGQRNDFSPSEIRNRYAGSKRSNSDYVFMGSSRDGVPQIRPDFPENSHLMKVLSNIGQQEQLKRPHEVEAFMAAHPIRPTSKWERAIPVNVGPLLQYPPRAGQAVPNAYQTLSNRFKDANVGSVISQSAADQGSRTGIKGSGILSSSINVNGGVAEPAIGKQKSVISVPEPGSSSPLRRQMTIFYGGQAHVFDDVHPNKADAIMALAGSTGASWSTSYSNSVVKPARPSGENIPVTGENTGMAASNSGLPRGRFYVAGSSSPGAVSNDRRSMPHGGHGGVLMADPRQRTTRAAVESSTEEKL</sequence>
<evidence type="ECO:0000256" key="2">
    <source>
        <dbReference type="RuleBase" id="RU369065"/>
    </source>
</evidence>
<dbReference type="AlphaFoldDB" id="A0A103XZN8"/>
<name>A0A103XZN8_CYNCS</name>
<dbReference type="PROSITE" id="PS51320">
    <property type="entry name" value="TIFY"/>
    <property type="match status" value="1"/>
</dbReference>
<dbReference type="OMA" id="PTSKWER"/>
<dbReference type="PANTHER" id="PTHR33077">
    <property type="entry name" value="PROTEIN TIFY 4A-RELATED-RELATED"/>
    <property type="match status" value="1"/>
</dbReference>
<dbReference type="Gramene" id="KVH99842">
    <property type="protein sequence ID" value="KVH99842"/>
    <property type="gene ID" value="Ccrd_021917"/>
</dbReference>